<dbReference type="InterPro" id="IPR029044">
    <property type="entry name" value="Nucleotide-diphossugar_trans"/>
</dbReference>
<dbReference type="CDD" id="cd04181">
    <property type="entry name" value="NTP_transferase"/>
    <property type="match status" value="1"/>
</dbReference>
<gene>
    <name evidence="2" type="ORF">EZS27_029418</name>
</gene>
<evidence type="ECO:0000259" key="1">
    <source>
        <dbReference type="Pfam" id="PF00483"/>
    </source>
</evidence>
<dbReference type="EMBL" id="SNRY01003468">
    <property type="protein sequence ID" value="KAA6320859.1"/>
    <property type="molecule type" value="Genomic_DNA"/>
</dbReference>
<feature type="domain" description="Nucleotidyl transferase" evidence="1">
    <location>
        <begin position="4"/>
        <end position="232"/>
    </location>
</feature>
<dbReference type="PANTHER" id="PTHR22572">
    <property type="entry name" value="SUGAR-1-PHOSPHATE GUANYL TRANSFERASE"/>
    <property type="match status" value="1"/>
</dbReference>
<organism evidence="2">
    <name type="scientific">termite gut metagenome</name>
    <dbReference type="NCBI Taxonomy" id="433724"/>
    <lineage>
        <taxon>unclassified sequences</taxon>
        <taxon>metagenomes</taxon>
        <taxon>organismal metagenomes</taxon>
    </lineage>
</organism>
<sequence length="263" mass="30109">MRIIIVAGGKGTRIVSVNNEIPKAMIPVNGKPVLEWQIELAKRYGYTNIYLIIGYLGDSIRSYFGDGSKWRVCIDYFEETCPLGTAGALAEIRYLLTEDFFVFYGDTVMDVALDEMVLFHQKHHSDATLFLHPNDHPYDSDLVELEKDNQISHIYSKPHPEDLVCRNLVNAALYILSPKIISYILKGVKSDFGKNVFPRCLEDGLRLYGYLSSEYIKDMGTPDRYERVCNDVITGKVARLNKKYPQPAIFYEYVPILLWSKDS</sequence>
<protein>
    <submittedName>
        <fullName evidence="2">D-glycero-alpha-D-manno-heptose 1-phosphate guanylyltransferase</fullName>
        <ecNumber evidence="2">2.7.7.71</ecNumber>
    </submittedName>
</protein>
<reference evidence="2" key="1">
    <citation type="submission" date="2019-03" db="EMBL/GenBank/DDBJ databases">
        <title>Single cell metagenomics reveals metabolic interactions within the superorganism composed of flagellate Streblomastix strix and complex community of Bacteroidetes bacteria on its surface.</title>
        <authorList>
            <person name="Treitli S.C."/>
            <person name="Kolisko M."/>
            <person name="Husnik F."/>
            <person name="Keeling P."/>
            <person name="Hampl V."/>
        </authorList>
    </citation>
    <scope>NUCLEOTIDE SEQUENCE</scope>
    <source>
        <strain evidence="2">STM</strain>
    </source>
</reference>
<keyword evidence="2" id="KW-0808">Transferase</keyword>
<proteinExistence type="predicted"/>
<dbReference type="InterPro" id="IPR050486">
    <property type="entry name" value="Mannose-1P_guanyltransferase"/>
</dbReference>
<dbReference type="EC" id="2.7.7.71" evidence="2"/>
<keyword evidence="2" id="KW-0548">Nucleotidyltransferase</keyword>
<dbReference type="Gene3D" id="3.90.550.10">
    <property type="entry name" value="Spore Coat Polysaccharide Biosynthesis Protein SpsA, Chain A"/>
    <property type="match status" value="1"/>
</dbReference>
<evidence type="ECO:0000313" key="2">
    <source>
        <dbReference type="EMBL" id="KAA6320859.1"/>
    </source>
</evidence>
<comment type="caution">
    <text evidence="2">The sequence shown here is derived from an EMBL/GenBank/DDBJ whole genome shotgun (WGS) entry which is preliminary data.</text>
</comment>
<dbReference type="AlphaFoldDB" id="A0A5J4QHX6"/>
<dbReference type="GO" id="GO:0016779">
    <property type="term" value="F:nucleotidyltransferase activity"/>
    <property type="evidence" value="ECO:0007669"/>
    <property type="project" value="UniProtKB-KW"/>
</dbReference>
<dbReference type="Pfam" id="PF00483">
    <property type="entry name" value="NTP_transferase"/>
    <property type="match status" value="1"/>
</dbReference>
<dbReference type="InterPro" id="IPR005835">
    <property type="entry name" value="NTP_transferase_dom"/>
</dbReference>
<dbReference type="SUPFAM" id="SSF53448">
    <property type="entry name" value="Nucleotide-diphospho-sugar transferases"/>
    <property type="match status" value="1"/>
</dbReference>
<name>A0A5J4QHX6_9ZZZZ</name>
<accession>A0A5J4QHX6</accession>